<keyword evidence="2" id="KW-0805">Transcription regulation</keyword>
<name>A0A2T3J4X6_9GAMM</name>
<evidence type="ECO:0000256" key="2">
    <source>
        <dbReference type="ARBA" id="ARBA00023015"/>
    </source>
</evidence>
<evidence type="ECO:0000313" key="7">
    <source>
        <dbReference type="Proteomes" id="UP000241222"/>
    </source>
</evidence>
<dbReference type="RefSeq" id="WP_107347701.1">
    <property type="nucleotide sequence ID" value="NZ_PYMH01000001.1"/>
</dbReference>
<comment type="similarity">
    <text evidence="1">Belongs to the LysR transcriptional regulatory family.</text>
</comment>
<dbReference type="EMBL" id="PYMH01000001">
    <property type="protein sequence ID" value="PSU36347.1"/>
    <property type="molecule type" value="Genomic_DNA"/>
</dbReference>
<dbReference type="InterPro" id="IPR050389">
    <property type="entry name" value="LysR-type_TF"/>
</dbReference>
<dbReference type="GO" id="GO:0003700">
    <property type="term" value="F:DNA-binding transcription factor activity"/>
    <property type="evidence" value="ECO:0007669"/>
    <property type="project" value="InterPro"/>
</dbReference>
<dbReference type="GO" id="GO:0003677">
    <property type="term" value="F:DNA binding"/>
    <property type="evidence" value="ECO:0007669"/>
    <property type="project" value="UniProtKB-KW"/>
</dbReference>
<dbReference type="Proteomes" id="UP000241222">
    <property type="component" value="Unassembled WGS sequence"/>
</dbReference>
<dbReference type="InterPro" id="IPR036388">
    <property type="entry name" value="WH-like_DNA-bd_sf"/>
</dbReference>
<evidence type="ECO:0000256" key="4">
    <source>
        <dbReference type="ARBA" id="ARBA00023163"/>
    </source>
</evidence>
<dbReference type="OrthoDB" id="8437302at2"/>
<proteinExistence type="inferred from homology"/>
<comment type="caution">
    <text evidence="6">The sequence shown here is derived from an EMBL/GenBank/DDBJ whole genome shotgun (WGS) entry which is preliminary data.</text>
</comment>
<dbReference type="Gene3D" id="1.10.10.10">
    <property type="entry name" value="Winged helix-like DNA-binding domain superfamily/Winged helix DNA-binding domain"/>
    <property type="match status" value="1"/>
</dbReference>
<dbReference type="Pfam" id="PF00126">
    <property type="entry name" value="HTH_1"/>
    <property type="match status" value="1"/>
</dbReference>
<keyword evidence="3" id="KW-0238">DNA-binding</keyword>
<dbReference type="InterPro" id="IPR036390">
    <property type="entry name" value="WH_DNA-bd_sf"/>
</dbReference>
<sequence>MSDDKFKNLDLNLLKLFSVVYQQRNLKKSSELLFISPPAVSQNINKLREHFEDELFVKTPKGFDTTPFADSLFNALSPALVQLSYAVNTHGEFEPSKLEGTITVDMGQQVIPWLSPMMFTEISQHCPMVTFASHNMTTETASMLTTDQVDLAVQFQFPNTTKDIYELPLGDVSFVAVVRRDHPFKGSEATIEELLAYDFAIIEMPFFNTFHTSLIEQVVAKRGLKVNVAYRSTSAISVREIVTHSDLVVPGLENFVKHCGQGLRAIKVTNLDEISTLPLCAYINKKNRKSKKHLWLYEMVKSLVHA</sequence>
<evidence type="ECO:0000313" key="6">
    <source>
        <dbReference type="EMBL" id="PSU36347.1"/>
    </source>
</evidence>
<evidence type="ECO:0000259" key="5">
    <source>
        <dbReference type="PROSITE" id="PS50931"/>
    </source>
</evidence>
<dbReference type="InterPro" id="IPR000847">
    <property type="entry name" value="LysR_HTH_N"/>
</dbReference>
<evidence type="ECO:0000256" key="3">
    <source>
        <dbReference type="ARBA" id="ARBA00023125"/>
    </source>
</evidence>
<dbReference type="Pfam" id="PF03466">
    <property type="entry name" value="LysR_substrate"/>
    <property type="match status" value="1"/>
</dbReference>
<feature type="domain" description="HTH lysR-type" evidence="5">
    <location>
        <begin position="9"/>
        <end position="66"/>
    </location>
</feature>
<dbReference type="PROSITE" id="PS50931">
    <property type="entry name" value="HTH_LYSR"/>
    <property type="match status" value="1"/>
</dbReference>
<dbReference type="AlphaFoldDB" id="A0A2T3J4X6"/>
<dbReference type="SUPFAM" id="SSF46785">
    <property type="entry name" value="Winged helix' DNA-binding domain"/>
    <property type="match status" value="1"/>
</dbReference>
<keyword evidence="4" id="KW-0804">Transcription</keyword>
<dbReference type="Gene3D" id="3.40.190.10">
    <property type="entry name" value="Periplasmic binding protein-like II"/>
    <property type="match status" value="2"/>
</dbReference>
<gene>
    <name evidence="6" type="ORF">C9I99_04965</name>
</gene>
<reference evidence="6 7" key="1">
    <citation type="submission" date="2018-03" db="EMBL/GenBank/DDBJ databases">
        <title>Whole genome sequencing of Histamine producing bacteria.</title>
        <authorList>
            <person name="Butler K."/>
        </authorList>
    </citation>
    <scope>NUCLEOTIDE SEQUENCE [LARGE SCALE GENOMIC DNA]</scope>
    <source>
        <strain evidence="6 7">JCM 13586</strain>
    </source>
</reference>
<dbReference type="PANTHER" id="PTHR30118">
    <property type="entry name" value="HTH-TYPE TRANSCRIPTIONAL REGULATOR LEUO-RELATED"/>
    <property type="match status" value="1"/>
</dbReference>
<dbReference type="SUPFAM" id="SSF53850">
    <property type="entry name" value="Periplasmic binding protein-like II"/>
    <property type="match status" value="1"/>
</dbReference>
<protein>
    <recommendedName>
        <fullName evidence="5">HTH lysR-type domain-containing protein</fullName>
    </recommendedName>
</protein>
<organism evidence="6 7">
    <name type="scientific">Photobacterium lutimaris</name>
    <dbReference type="NCBI Taxonomy" id="388278"/>
    <lineage>
        <taxon>Bacteria</taxon>
        <taxon>Pseudomonadati</taxon>
        <taxon>Pseudomonadota</taxon>
        <taxon>Gammaproteobacteria</taxon>
        <taxon>Vibrionales</taxon>
        <taxon>Vibrionaceae</taxon>
        <taxon>Photobacterium</taxon>
    </lineage>
</organism>
<accession>A0A2T3J4X6</accession>
<dbReference type="PANTHER" id="PTHR30118:SF15">
    <property type="entry name" value="TRANSCRIPTIONAL REGULATORY PROTEIN"/>
    <property type="match status" value="1"/>
</dbReference>
<dbReference type="InterPro" id="IPR005119">
    <property type="entry name" value="LysR_subst-bd"/>
</dbReference>
<evidence type="ECO:0000256" key="1">
    <source>
        <dbReference type="ARBA" id="ARBA00009437"/>
    </source>
</evidence>
<keyword evidence="7" id="KW-1185">Reference proteome</keyword>